<comment type="similarity">
    <text evidence="1">Belongs to the leucine-binding protein family.</text>
</comment>
<protein>
    <submittedName>
        <fullName evidence="5">Branched-chain amino acid transport system substrate-binding protein</fullName>
    </submittedName>
</protein>
<evidence type="ECO:0000313" key="6">
    <source>
        <dbReference type="Proteomes" id="UP001226867"/>
    </source>
</evidence>
<name>A0ABT9S2T7_9BURK</name>
<dbReference type="InterPro" id="IPR028082">
    <property type="entry name" value="Peripla_BP_I"/>
</dbReference>
<keyword evidence="2 3" id="KW-0732">Signal</keyword>
<comment type="caution">
    <text evidence="5">The sequence shown here is derived from an EMBL/GenBank/DDBJ whole genome shotgun (WGS) entry which is preliminary data.</text>
</comment>
<dbReference type="InterPro" id="IPR051010">
    <property type="entry name" value="BCAA_transport"/>
</dbReference>
<feature type="signal peptide" evidence="3">
    <location>
        <begin position="1"/>
        <end position="21"/>
    </location>
</feature>
<proteinExistence type="inferred from homology"/>
<sequence length="381" mass="39955">MTFLKPLLLAGLVAVALSAHADINVGVTLSATGPAASLGIPEKNTIALMPKTIGGQKINYIVLDDASDTTAAVANTRKLIAESKVDIVLGSTVTPNSLAMIDVAAEAQTPMISMAASARIVEPMDAKRKWVFKTPQNDIMMSLAIAEHMASSGVKTVGFIGFSDAYGEGWFQEFTKAAQLKGLTVVANERYGRADTSVTGQTLKLISAKPDAVLVAGSGTPAALPQKALKERGYAGKMYQTHGVANADFLRVGGKDVEGTFLPAGPVLVADQLPASNPVRKAAQAYVAAYEAAYGKGSVSTFGAHAWDAGLLMTTAIPVALKKAQPGTPEFRAALRDALEQLKEVPGAHGIFTLSPTDHLGLDQRARVMVRIENGAWKYVP</sequence>
<gene>
    <name evidence="5" type="ORF">J2W36_000906</name>
</gene>
<dbReference type="EMBL" id="JAUSRO010000003">
    <property type="protein sequence ID" value="MDP9898662.1"/>
    <property type="molecule type" value="Genomic_DNA"/>
</dbReference>
<dbReference type="PANTHER" id="PTHR30483:SF38">
    <property type="entry name" value="BLR7848 PROTEIN"/>
    <property type="match status" value="1"/>
</dbReference>
<dbReference type="PANTHER" id="PTHR30483">
    <property type="entry name" value="LEUCINE-SPECIFIC-BINDING PROTEIN"/>
    <property type="match status" value="1"/>
</dbReference>
<dbReference type="Gene3D" id="3.40.50.2300">
    <property type="match status" value="2"/>
</dbReference>
<dbReference type="CDD" id="cd06333">
    <property type="entry name" value="PBP1_ABC_RPA1789-like"/>
    <property type="match status" value="1"/>
</dbReference>
<evidence type="ECO:0000256" key="3">
    <source>
        <dbReference type="SAM" id="SignalP"/>
    </source>
</evidence>
<accession>A0ABT9S2T7</accession>
<dbReference type="Pfam" id="PF13458">
    <property type="entry name" value="Peripla_BP_6"/>
    <property type="match status" value="1"/>
</dbReference>
<keyword evidence="6" id="KW-1185">Reference proteome</keyword>
<evidence type="ECO:0000256" key="2">
    <source>
        <dbReference type="ARBA" id="ARBA00022729"/>
    </source>
</evidence>
<evidence type="ECO:0000313" key="5">
    <source>
        <dbReference type="EMBL" id="MDP9898662.1"/>
    </source>
</evidence>
<feature type="chain" id="PRO_5045409402" evidence="3">
    <location>
        <begin position="22"/>
        <end position="381"/>
    </location>
</feature>
<dbReference type="InterPro" id="IPR028081">
    <property type="entry name" value="Leu-bd"/>
</dbReference>
<evidence type="ECO:0000256" key="1">
    <source>
        <dbReference type="ARBA" id="ARBA00010062"/>
    </source>
</evidence>
<dbReference type="SUPFAM" id="SSF53822">
    <property type="entry name" value="Periplasmic binding protein-like I"/>
    <property type="match status" value="1"/>
</dbReference>
<dbReference type="Proteomes" id="UP001226867">
    <property type="component" value="Unassembled WGS sequence"/>
</dbReference>
<dbReference type="RefSeq" id="WP_307688492.1">
    <property type="nucleotide sequence ID" value="NZ_JAUSRO010000003.1"/>
</dbReference>
<organism evidence="5 6">
    <name type="scientific">Variovorax ginsengisoli</name>
    <dbReference type="NCBI Taxonomy" id="363844"/>
    <lineage>
        <taxon>Bacteria</taxon>
        <taxon>Pseudomonadati</taxon>
        <taxon>Pseudomonadota</taxon>
        <taxon>Betaproteobacteria</taxon>
        <taxon>Burkholderiales</taxon>
        <taxon>Comamonadaceae</taxon>
        <taxon>Variovorax</taxon>
    </lineage>
</organism>
<reference evidence="5 6" key="1">
    <citation type="submission" date="2023-07" db="EMBL/GenBank/DDBJ databases">
        <title>Sorghum-associated microbial communities from plants grown in Nebraska, USA.</title>
        <authorList>
            <person name="Schachtman D."/>
        </authorList>
    </citation>
    <scope>NUCLEOTIDE SEQUENCE [LARGE SCALE GENOMIC DNA]</scope>
    <source>
        <strain evidence="5 6">DS1607</strain>
    </source>
</reference>
<feature type="domain" description="Leucine-binding protein" evidence="4">
    <location>
        <begin position="23"/>
        <end position="369"/>
    </location>
</feature>
<evidence type="ECO:0000259" key="4">
    <source>
        <dbReference type="Pfam" id="PF13458"/>
    </source>
</evidence>